<dbReference type="Gene3D" id="1.10.10.60">
    <property type="entry name" value="Homeodomain-like"/>
    <property type="match status" value="2"/>
</dbReference>
<dbReference type="PANTHER" id="PTHR43280">
    <property type="entry name" value="ARAC-FAMILY TRANSCRIPTIONAL REGULATOR"/>
    <property type="match status" value="1"/>
</dbReference>
<dbReference type="Gene3D" id="3.40.50.2300">
    <property type="match status" value="1"/>
</dbReference>
<organism evidence="7 8">
    <name type="scientific">Gracilibacillus salitolerans</name>
    <dbReference type="NCBI Taxonomy" id="2663022"/>
    <lineage>
        <taxon>Bacteria</taxon>
        <taxon>Bacillati</taxon>
        <taxon>Bacillota</taxon>
        <taxon>Bacilli</taxon>
        <taxon>Bacillales</taxon>
        <taxon>Bacillaceae</taxon>
        <taxon>Gracilibacillus</taxon>
    </lineage>
</organism>
<dbReference type="SUPFAM" id="SSF46689">
    <property type="entry name" value="Homeodomain-like"/>
    <property type="match status" value="2"/>
</dbReference>
<evidence type="ECO:0000256" key="1">
    <source>
        <dbReference type="ARBA" id="ARBA00023015"/>
    </source>
</evidence>
<dbReference type="SUPFAM" id="SSF52172">
    <property type="entry name" value="CheY-like"/>
    <property type="match status" value="1"/>
</dbReference>
<dbReference type="PANTHER" id="PTHR43280:SF2">
    <property type="entry name" value="HTH-TYPE TRANSCRIPTIONAL REGULATOR EXSA"/>
    <property type="match status" value="1"/>
</dbReference>
<evidence type="ECO:0000256" key="3">
    <source>
        <dbReference type="ARBA" id="ARBA00023163"/>
    </source>
</evidence>
<evidence type="ECO:0000259" key="5">
    <source>
        <dbReference type="PROSITE" id="PS01124"/>
    </source>
</evidence>
<evidence type="ECO:0000259" key="6">
    <source>
        <dbReference type="PROSITE" id="PS50110"/>
    </source>
</evidence>
<evidence type="ECO:0000313" key="8">
    <source>
        <dbReference type="Proteomes" id="UP000339690"/>
    </source>
</evidence>
<reference evidence="7 8" key="1">
    <citation type="submission" date="2019-11" db="EMBL/GenBank/DDBJ databases">
        <title>Gracilibacillus salitolerans sp. nov., a moderate halophile isolated from a saline soil in northwest China.</title>
        <authorList>
            <person name="Gan L."/>
        </authorList>
    </citation>
    <scope>NUCLEOTIDE SEQUENCE [LARGE SCALE GENOMIC DNA]</scope>
    <source>
        <strain evidence="7 8">SCU50</strain>
    </source>
</reference>
<dbReference type="SMART" id="SM00342">
    <property type="entry name" value="HTH_ARAC"/>
    <property type="match status" value="1"/>
</dbReference>
<evidence type="ECO:0000256" key="2">
    <source>
        <dbReference type="ARBA" id="ARBA00023125"/>
    </source>
</evidence>
<evidence type="ECO:0000313" key="7">
    <source>
        <dbReference type="EMBL" id="QGH35572.1"/>
    </source>
</evidence>
<dbReference type="InterPro" id="IPR020449">
    <property type="entry name" value="Tscrpt_reg_AraC-type_HTH"/>
</dbReference>
<dbReference type="InterPro" id="IPR011006">
    <property type="entry name" value="CheY-like_superfamily"/>
</dbReference>
<dbReference type="KEGG" id="grc:GI584_16625"/>
<dbReference type="InterPro" id="IPR009057">
    <property type="entry name" value="Homeodomain-like_sf"/>
</dbReference>
<dbReference type="GO" id="GO:0000160">
    <property type="term" value="P:phosphorelay signal transduction system"/>
    <property type="evidence" value="ECO:0007669"/>
    <property type="project" value="InterPro"/>
</dbReference>
<dbReference type="GO" id="GO:0003700">
    <property type="term" value="F:DNA-binding transcription factor activity"/>
    <property type="evidence" value="ECO:0007669"/>
    <property type="project" value="InterPro"/>
</dbReference>
<keyword evidence="4" id="KW-0597">Phosphoprotein</keyword>
<keyword evidence="1" id="KW-0805">Transcription regulation</keyword>
<keyword evidence="3" id="KW-0804">Transcription</keyword>
<dbReference type="InterPro" id="IPR001789">
    <property type="entry name" value="Sig_transdc_resp-reg_receiver"/>
</dbReference>
<name>A0A5Q2TNA4_9BACI</name>
<dbReference type="PROSITE" id="PS50110">
    <property type="entry name" value="RESPONSE_REGULATORY"/>
    <property type="match status" value="1"/>
</dbReference>
<dbReference type="RefSeq" id="WP_153791915.1">
    <property type="nucleotide sequence ID" value="NZ_CP045915.1"/>
</dbReference>
<dbReference type="PRINTS" id="PR00032">
    <property type="entry name" value="HTHARAC"/>
</dbReference>
<dbReference type="PROSITE" id="PS00041">
    <property type="entry name" value="HTH_ARAC_FAMILY_1"/>
    <property type="match status" value="1"/>
</dbReference>
<dbReference type="Proteomes" id="UP000339690">
    <property type="component" value="Chromosome"/>
</dbReference>
<protein>
    <submittedName>
        <fullName evidence="7">AraC family transcriptional regulator</fullName>
    </submittedName>
</protein>
<feature type="domain" description="Response regulatory" evidence="6">
    <location>
        <begin position="2"/>
        <end position="122"/>
    </location>
</feature>
<evidence type="ECO:0000256" key="4">
    <source>
        <dbReference type="PROSITE-ProRule" id="PRU00169"/>
    </source>
</evidence>
<accession>A0A5Q2TNA4</accession>
<feature type="domain" description="HTH araC/xylS-type" evidence="5">
    <location>
        <begin position="244"/>
        <end position="342"/>
    </location>
</feature>
<dbReference type="AlphaFoldDB" id="A0A5Q2TNA4"/>
<dbReference type="Pfam" id="PF00072">
    <property type="entry name" value="Response_reg"/>
    <property type="match status" value="1"/>
</dbReference>
<keyword evidence="8" id="KW-1185">Reference proteome</keyword>
<dbReference type="InterPro" id="IPR018062">
    <property type="entry name" value="HTH_AraC-typ_CS"/>
</dbReference>
<feature type="modified residue" description="4-aspartylphosphate" evidence="4">
    <location>
        <position position="57"/>
    </location>
</feature>
<dbReference type="GO" id="GO:0043565">
    <property type="term" value="F:sequence-specific DNA binding"/>
    <property type="evidence" value="ECO:0007669"/>
    <property type="project" value="InterPro"/>
</dbReference>
<dbReference type="SMART" id="SM00448">
    <property type="entry name" value="REC"/>
    <property type="match status" value="1"/>
</dbReference>
<dbReference type="CDD" id="cd17536">
    <property type="entry name" value="REC_YesN-like"/>
    <property type="match status" value="1"/>
</dbReference>
<dbReference type="InterPro" id="IPR018060">
    <property type="entry name" value="HTH_AraC"/>
</dbReference>
<sequence length="347" mass="40534">MDLLIIEDEPMIVNGISFLLKEYKYPNNEVPNICIAQDGEEANQCLNKQSFDFIFTDIKMPKMNGLELVKKWTQQKSITQWVIISGFNDFEYAQEALKNGVKDYLLKPVTKKKMNETIDRLMKNRNELINSFVSITQSQDIIEELEDSIWMLNEDRVSQQFINWTCKLPHQSIDVLIYQKSLEEILLLLVTRLREKGIQELREDDFTVIGHTKKELDAAFMNRCLEIMNSIRLRRKGNIIDPIDAAKEYIQSHLGERLSLADVADKLGFNPTYFSQLFKKETGESFVAFRRKIRMEWAKQLIEQNEMRIIDISNEIGYSDLAHFTKSFKKYTGVTPSEYKQQLGITS</sequence>
<dbReference type="EMBL" id="CP045915">
    <property type="protein sequence ID" value="QGH35572.1"/>
    <property type="molecule type" value="Genomic_DNA"/>
</dbReference>
<dbReference type="Pfam" id="PF12833">
    <property type="entry name" value="HTH_18"/>
    <property type="match status" value="1"/>
</dbReference>
<keyword evidence="2" id="KW-0238">DNA-binding</keyword>
<gene>
    <name evidence="7" type="ORF">GI584_16625</name>
</gene>
<proteinExistence type="predicted"/>
<dbReference type="PROSITE" id="PS01124">
    <property type="entry name" value="HTH_ARAC_FAMILY_2"/>
    <property type="match status" value="1"/>
</dbReference>